<dbReference type="InterPro" id="IPR051674">
    <property type="entry name" value="Malate_Decarboxylase"/>
</dbReference>
<dbReference type="Proteomes" id="UP001575181">
    <property type="component" value="Unassembled WGS sequence"/>
</dbReference>
<dbReference type="EMBL" id="JBGUAW010000002">
    <property type="protein sequence ID" value="MFA9459695.1"/>
    <property type="molecule type" value="Genomic_DNA"/>
</dbReference>
<dbReference type="InterPro" id="IPR012301">
    <property type="entry name" value="Malic_N_dom"/>
</dbReference>
<evidence type="ECO:0000256" key="3">
    <source>
        <dbReference type="ARBA" id="ARBA00007686"/>
    </source>
</evidence>
<comment type="cofactor">
    <cofactor evidence="2">
        <name>Mg(2+)</name>
        <dbReference type="ChEBI" id="CHEBI:18420"/>
    </cofactor>
</comment>
<evidence type="ECO:0000256" key="1">
    <source>
        <dbReference type="ARBA" id="ARBA00001936"/>
    </source>
</evidence>
<evidence type="ECO:0000259" key="10">
    <source>
        <dbReference type="SMART" id="SM01274"/>
    </source>
</evidence>
<comment type="cofactor">
    <cofactor evidence="1">
        <name>Mn(2+)</name>
        <dbReference type="ChEBI" id="CHEBI:29035"/>
    </cofactor>
</comment>
<comment type="similarity">
    <text evidence="3">In the N-terminal section; belongs to the malic enzymes family.</text>
</comment>
<keyword evidence="6 11" id="KW-0560">Oxidoreductase</keyword>
<dbReference type="PROSITE" id="PS00331">
    <property type="entry name" value="MALIC_ENZYMES"/>
    <property type="match status" value="1"/>
</dbReference>
<feature type="domain" description="Malic enzyme NAD-binding" evidence="9">
    <location>
        <begin position="165"/>
        <end position="402"/>
    </location>
</feature>
<dbReference type="Gene3D" id="3.40.50.10380">
    <property type="entry name" value="Malic enzyme, N-terminal domain"/>
    <property type="match status" value="1"/>
</dbReference>
<dbReference type="Gene3D" id="3.40.50.720">
    <property type="entry name" value="NAD(P)-binding Rossmann-like Domain"/>
    <property type="match status" value="1"/>
</dbReference>
<dbReference type="InterPro" id="IPR015884">
    <property type="entry name" value="Malic_enzyme_CS"/>
</dbReference>
<dbReference type="CDD" id="cd05311">
    <property type="entry name" value="NAD_bind_2_malic_enz"/>
    <property type="match status" value="1"/>
</dbReference>
<feature type="region of interest" description="Disordered" evidence="8">
    <location>
        <begin position="1"/>
        <end position="26"/>
    </location>
</feature>
<dbReference type="RefSeq" id="WP_373654484.1">
    <property type="nucleotide sequence ID" value="NZ_JBGUAW010000002.1"/>
</dbReference>
<evidence type="ECO:0000256" key="4">
    <source>
        <dbReference type="ARBA" id="ARBA00008756"/>
    </source>
</evidence>
<dbReference type="PIRSF" id="PIRSF036684">
    <property type="entry name" value="ME_PTA"/>
    <property type="match status" value="1"/>
</dbReference>
<proteinExistence type="inferred from homology"/>
<evidence type="ECO:0000256" key="7">
    <source>
        <dbReference type="ARBA" id="ARBA00023268"/>
    </source>
</evidence>
<dbReference type="PANTHER" id="PTHR43237:SF4">
    <property type="entry name" value="NADP-DEPENDENT MALIC ENZYME"/>
    <property type="match status" value="1"/>
</dbReference>
<evidence type="ECO:0000256" key="5">
    <source>
        <dbReference type="ARBA" id="ARBA00022723"/>
    </source>
</evidence>
<evidence type="ECO:0000256" key="2">
    <source>
        <dbReference type="ARBA" id="ARBA00001946"/>
    </source>
</evidence>
<dbReference type="Gene3D" id="3.40.50.10750">
    <property type="entry name" value="Isocitrate/Isopropylmalate dehydrogenase-like"/>
    <property type="match status" value="1"/>
</dbReference>
<dbReference type="InterPro" id="IPR042112">
    <property type="entry name" value="P_AcTrfase_dom2"/>
</dbReference>
<accession>A0ABV4TUB0</accession>
<reference evidence="11 12" key="1">
    <citation type="submission" date="2024-08" db="EMBL/GenBank/DDBJ databases">
        <title>Whole-genome sequencing of halo(alkali)philic microorganisms from hypersaline lakes.</title>
        <authorList>
            <person name="Sorokin D.Y."/>
            <person name="Merkel A.Y."/>
            <person name="Messina E."/>
            <person name="Yakimov M."/>
        </authorList>
    </citation>
    <scope>NUCLEOTIDE SEQUENCE [LARGE SCALE GENOMIC DNA]</scope>
    <source>
        <strain evidence="11 12">Cl-TMA</strain>
    </source>
</reference>
<gene>
    <name evidence="11" type="ORF">ACERLL_02505</name>
</gene>
<dbReference type="Pfam" id="PF03949">
    <property type="entry name" value="Malic_M"/>
    <property type="match status" value="1"/>
</dbReference>
<dbReference type="SUPFAM" id="SSF51735">
    <property type="entry name" value="NAD(P)-binding Rossmann-fold domains"/>
    <property type="match status" value="1"/>
</dbReference>
<dbReference type="InterPro" id="IPR036291">
    <property type="entry name" value="NAD(P)-bd_dom_sf"/>
</dbReference>
<dbReference type="InterPro" id="IPR045213">
    <property type="entry name" value="Malic_NAD-bd_bact_type"/>
</dbReference>
<dbReference type="SMART" id="SM00919">
    <property type="entry name" value="Malic_M"/>
    <property type="match status" value="1"/>
</dbReference>
<dbReference type="InterPro" id="IPR042113">
    <property type="entry name" value="P_AcTrfase_dom1"/>
</dbReference>
<evidence type="ECO:0000256" key="6">
    <source>
        <dbReference type="ARBA" id="ARBA00023002"/>
    </source>
</evidence>
<evidence type="ECO:0000313" key="12">
    <source>
        <dbReference type="Proteomes" id="UP001575181"/>
    </source>
</evidence>
<sequence>MSSQDSFRADALRYHSQPRPGKVEVEPTKSCATQGDLSLAYTPGVAEPVRAIHADPPTAYDYTSRANLVGVITNGTAVLGLGDVGPLAAKPVMEGKAVLFKRFAHIDVFDLEVSAEDPDTFIDTVARLEPTFGGINLEDIAAPHCFRIEEELKARMDIPVFHDDQHGTAIIIAAGLINALELQGKDIATTRIVCIGAGSAGIATLRLLLALGARRENLLLADQHGVVHAGREADMDRYKAEFAADTPARTLEDALTGADVVIGVSVGGVLQPRHIEALAPRPIVFALANPDPEILPEEARAVRDDLIMATGRSDYPNQVNNVLGFPFIFRGALDIRAREINTEMQLAAARALAALAREPVPDEVAQAYDVDRLTFGPDYFIPKPLDPRLIQWVPPAVARAATETGAATVAVPESTEYAAQLEGLLDRSMLVMRKVMRRAHRAPKRVVYPEGENRTILRAADAVREDGLAVPVLVGRERIIRERLAEEGVAAEGLEIIDPAGFAGIEDYIADLHTLRGRKGMSLRDARRAMRIDPFRFAAMMMRRGDADALVGGVENHYATLLRPSLQIIPHRRVFGMHMLFVGERIYFLGDTTVNIDPSAEELARMAVEAEGLVRHLGMEPRIAMLSFSNFGTSRSPRAQKVRDAVALLHEEHPDMEVEGEMQADAAVEPDLLAGLFPFSKLSRGANVLLFPDLDAGNAAYKLLMHLGRAQAVGPILVGMEKPVQIVEWGASATDVVNMSAFAVQEAQQATGENAK</sequence>
<name>A0ABV4TUB0_9GAMM</name>
<dbReference type="SMART" id="SM01274">
    <property type="entry name" value="malic"/>
    <property type="match status" value="1"/>
</dbReference>
<dbReference type="InterPro" id="IPR012302">
    <property type="entry name" value="Malic_NAD-bd"/>
</dbReference>
<dbReference type="EC" id="1.1.1.40" evidence="11"/>
<dbReference type="GO" id="GO:0004473">
    <property type="term" value="F:malate dehydrogenase (decarboxylating) (NADP+) activity"/>
    <property type="evidence" value="ECO:0007669"/>
    <property type="project" value="UniProtKB-EC"/>
</dbReference>
<comment type="similarity">
    <text evidence="4">In the C-terminal section; belongs to the phosphate acetyltransferase and butyryltransferase family.</text>
</comment>
<dbReference type="SUPFAM" id="SSF53659">
    <property type="entry name" value="Isocitrate/Isopropylmalate dehydrogenase-like"/>
    <property type="match status" value="1"/>
</dbReference>
<dbReference type="InterPro" id="IPR037062">
    <property type="entry name" value="Malic_N_dom_sf"/>
</dbReference>
<organism evidence="11 12">
    <name type="scientific">Thiohalorhabdus methylotrophus</name>
    <dbReference type="NCBI Taxonomy" id="3242694"/>
    <lineage>
        <taxon>Bacteria</taxon>
        <taxon>Pseudomonadati</taxon>
        <taxon>Pseudomonadota</taxon>
        <taxon>Gammaproteobacteria</taxon>
        <taxon>Thiohalorhabdales</taxon>
        <taxon>Thiohalorhabdaceae</taxon>
        <taxon>Thiohalorhabdus</taxon>
    </lineage>
</organism>
<evidence type="ECO:0000259" key="9">
    <source>
        <dbReference type="SMART" id="SM00919"/>
    </source>
</evidence>
<dbReference type="Pfam" id="PF00390">
    <property type="entry name" value="malic"/>
    <property type="match status" value="1"/>
</dbReference>
<feature type="domain" description="Malic enzyme N-terminal" evidence="10">
    <location>
        <begin position="20"/>
        <end position="153"/>
    </location>
</feature>
<dbReference type="InterPro" id="IPR002505">
    <property type="entry name" value="PTA_PTB"/>
</dbReference>
<keyword evidence="7" id="KW-0511">Multifunctional enzyme</keyword>
<dbReference type="PANTHER" id="PTHR43237">
    <property type="entry name" value="NADP-DEPENDENT MALIC ENZYME"/>
    <property type="match status" value="1"/>
</dbReference>
<protein>
    <submittedName>
        <fullName evidence="11">NADP-dependent malic enzyme</fullName>
        <ecNumber evidence="11">1.1.1.40</ecNumber>
    </submittedName>
</protein>
<dbReference type="SUPFAM" id="SSF53223">
    <property type="entry name" value="Aminoacid dehydrogenase-like, N-terminal domain"/>
    <property type="match status" value="1"/>
</dbReference>
<keyword evidence="12" id="KW-1185">Reference proteome</keyword>
<keyword evidence="5" id="KW-0479">Metal-binding</keyword>
<evidence type="ECO:0000313" key="11">
    <source>
        <dbReference type="EMBL" id="MFA9459695.1"/>
    </source>
</evidence>
<evidence type="ECO:0000256" key="8">
    <source>
        <dbReference type="SAM" id="MobiDB-lite"/>
    </source>
</evidence>
<dbReference type="Pfam" id="PF01515">
    <property type="entry name" value="PTA_PTB"/>
    <property type="match status" value="1"/>
</dbReference>
<dbReference type="InterPro" id="IPR012188">
    <property type="entry name" value="ME_PTA"/>
</dbReference>
<dbReference type="InterPro" id="IPR046346">
    <property type="entry name" value="Aminoacid_DH-like_N_sf"/>
</dbReference>
<dbReference type="Gene3D" id="3.40.50.10950">
    <property type="match status" value="1"/>
</dbReference>
<comment type="caution">
    <text evidence="11">The sequence shown here is derived from an EMBL/GenBank/DDBJ whole genome shotgun (WGS) entry which is preliminary data.</text>
</comment>